<dbReference type="SUPFAM" id="SSF52058">
    <property type="entry name" value="L domain-like"/>
    <property type="match status" value="1"/>
</dbReference>
<dbReference type="InterPro" id="IPR003591">
    <property type="entry name" value="Leu-rich_rpt_typical-subtyp"/>
</dbReference>
<dbReference type="EMBL" id="KQ424102">
    <property type="protein sequence ID" value="KOF71575.1"/>
    <property type="molecule type" value="Genomic_DNA"/>
</dbReference>
<organism evidence="3">
    <name type="scientific">Octopus bimaculoides</name>
    <name type="common">California two-spotted octopus</name>
    <dbReference type="NCBI Taxonomy" id="37653"/>
    <lineage>
        <taxon>Eukaryota</taxon>
        <taxon>Metazoa</taxon>
        <taxon>Spiralia</taxon>
        <taxon>Lophotrochozoa</taxon>
        <taxon>Mollusca</taxon>
        <taxon>Cephalopoda</taxon>
        <taxon>Coleoidea</taxon>
        <taxon>Octopodiformes</taxon>
        <taxon>Octopoda</taxon>
        <taxon>Incirrata</taxon>
        <taxon>Octopodidae</taxon>
        <taxon>Octopus</taxon>
    </lineage>
</organism>
<dbReference type="InterPro" id="IPR032675">
    <property type="entry name" value="LRR_dom_sf"/>
</dbReference>
<proteinExistence type="predicted"/>
<dbReference type="SMART" id="SM00369">
    <property type="entry name" value="LRR_TYP"/>
    <property type="match status" value="2"/>
</dbReference>
<dbReference type="PANTHER" id="PTHR45712">
    <property type="entry name" value="AGAP008170-PA"/>
    <property type="match status" value="1"/>
</dbReference>
<protein>
    <recommendedName>
        <fullName evidence="4">LRRNT domain-containing protein</fullName>
    </recommendedName>
</protein>
<feature type="non-terminal residue" evidence="3">
    <location>
        <position position="1"/>
    </location>
</feature>
<dbReference type="STRING" id="37653.A0A0L8G4R1"/>
<gene>
    <name evidence="3" type="ORF">OCBIM_22000881mg</name>
</gene>
<dbReference type="AlphaFoldDB" id="A0A0L8G4R1"/>
<dbReference type="Pfam" id="PF13855">
    <property type="entry name" value="LRR_8"/>
    <property type="match status" value="1"/>
</dbReference>
<dbReference type="Gene3D" id="3.80.10.10">
    <property type="entry name" value="Ribonuclease Inhibitor"/>
    <property type="match status" value="1"/>
</dbReference>
<evidence type="ECO:0008006" key="4">
    <source>
        <dbReference type="Google" id="ProtNLM"/>
    </source>
</evidence>
<dbReference type="PANTHER" id="PTHR45712:SF22">
    <property type="entry name" value="INSULIN-LIKE GROWTH FACTOR-BINDING PROTEIN COMPLEX ACID LABILE SUBUNIT"/>
    <property type="match status" value="1"/>
</dbReference>
<evidence type="ECO:0000256" key="2">
    <source>
        <dbReference type="ARBA" id="ARBA00022737"/>
    </source>
</evidence>
<reference evidence="3" key="1">
    <citation type="submission" date="2015-07" db="EMBL/GenBank/DDBJ databases">
        <title>MeaNS - Measles Nucleotide Surveillance Program.</title>
        <authorList>
            <person name="Tran T."/>
            <person name="Druce J."/>
        </authorList>
    </citation>
    <scope>NUCLEOTIDE SEQUENCE</scope>
    <source>
        <strain evidence="3">UCB-OBI-ISO-001</strain>
        <tissue evidence="3">Gonad</tissue>
    </source>
</reference>
<evidence type="ECO:0000313" key="3">
    <source>
        <dbReference type="EMBL" id="KOF71575.1"/>
    </source>
</evidence>
<keyword evidence="2" id="KW-0677">Repeat</keyword>
<evidence type="ECO:0000256" key="1">
    <source>
        <dbReference type="ARBA" id="ARBA00022614"/>
    </source>
</evidence>
<dbReference type="InterPro" id="IPR001611">
    <property type="entry name" value="Leu-rich_rpt"/>
</dbReference>
<keyword evidence="1" id="KW-0433">Leucine-rich repeat</keyword>
<dbReference type="InterPro" id="IPR050333">
    <property type="entry name" value="SLRP"/>
</dbReference>
<feature type="non-terminal residue" evidence="3">
    <location>
        <position position="65"/>
    </location>
</feature>
<name>A0A0L8G4R1_OCTBM</name>
<sequence>LTAAFPSKLLYLDLNSNKIQRVPSKVFDELFHLIELHLQYNKIVQFDKDAFIGLENLKILKLQHN</sequence>
<accession>A0A0L8G4R1</accession>